<organism evidence="2 3">
    <name type="scientific">Roseateles oligotrophus</name>
    <dbReference type="NCBI Taxonomy" id="1769250"/>
    <lineage>
        <taxon>Bacteria</taxon>
        <taxon>Pseudomonadati</taxon>
        <taxon>Pseudomonadota</taxon>
        <taxon>Betaproteobacteria</taxon>
        <taxon>Burkholderiales</taxon>
        <taxon>Sphaerotilaceae</taxon>
        <taxon>Roseateles</taxon>
    </lineage>
</organism>
<dbReference type="EMBL" id="JAJIRN010000011">
    <property type="protein sequence ID" value="MCV2370911.1"/>
    <property type="molecule type" value="Genomic_DNA"/>
</dbReference>
<dbReference type="RefSeq" id="WP_263573491.1">
    <property type="nucleotide sequence ID" value="NZ_JAJIRN010000011.1"/>
</dbReference>
<feature type="region of interest" description="Disordered" evidence="1">
    <location>
        <begin position="1"/>
        <end position="22"/>
    </location>
</feature>
<name>A0ABT2YLI6_9BURK</name>
<evidence type="ECO:0000313" key="3">
    <source>
        <dbReference type="Proteomes" id="UP001209701"/>
    </source>
</evidence>
<dbReference type="Proteomes" id="UP001209701">
    <property type="component" value="Unassembled WGS sequence"/>
</dbReference>
<evidence type="ECO:0008006" key="4">
    <source>
        <dbReference type="Google" id="ProtNLM"/>
    </source>
</evidence>
<accession>A0ABT2YLI6</accession>
<proteinExistence type="predicted"/>
<evidence type="ECO:0000313" key="2">
    <source>
        <dbReference type="EMBL" id="MCV2370911.1"/>
    </source>
</evidence>
<reference evidence="2 3" key="1">
    <citation type="submission" date="2021-11" db="EMBL/GenBank/DDBJ databases">
        <authorList>
            <person name="Liang Q."/>
            <person name="Mou H."/>
            <person name="Liu Z."/>
        </authorList>
    </citation>
    <scope>NUCLEOTIDE SEQUENCE [LARGE SCALE GENOMIC DNA]</scope>
    <source>
        <strain evidence="2 3">CHU3</strain>
    </source>
</reference>
<sequence>MNAREAQVGAASEFDEADANQDGTVNVLEKRAFDFMHPTLARYPGANDEPSQRTIAAELKAYEAVARSGREL</sequence>
<gene>
    <name evidence="2" type="ORF">LNV07_22725</name>
</gene>
<comment type="caution">
    <text evidence="2">The sequence shown here is derived from an EMBL/GenBank/DDBJ whole genome shotgun (WGS) entry which is preliminary data.</text>
</comment>
<keyword evidence="3" id="KW-1185">Reference proteome</keyword>
<evidence type="ECO:0000256" key="1">
    <source>
        <dbReference type="SAM" id="MobiDB-lite"/>
    </source>
</evidence>
<protein>
    <recommendedName>
        <fullName evidence="4">EF-hand domain-containing protein</fullName>
    </recommendedName>
</protein>